<dbReference type="RefSeq" id="WP_248343841.1">
    <property type="nucleotide sequence ID" value="NZ_AP025592.1"/>
</dbReference>
<evidence type="ECO:0000256" key="1">
    <source>
        <dbReference type="SAM" id="Coils"/>
    </source>
</evidence>
<organism evidence="2 3">
    <name type="scientific">Anaeromyxobacter paludicola</name>
    <dbReference type="NCBI Taxonomy" id="2918171"/>
    <lineage>
        <taxon>Bacteria</taxon>
        <taxon>Pseudomonadati</taxon>
        <taxon>Myxococcota</taxon>
        <taxon>Myxococcia</taxon>
        <taxon>Myxococcales</taxon>
        <taxon>Cystobacterineae</taxon>
        <taxon>Anaeromyxobacteraceae</taxon>
        <taxon>Anaeromyxobacter</taxon>
    </lineage>
</organism>
<evidence type="ECO:0000313" key="3">
    <source>
        <dbReference type="Proteomes" id="UP001162734"/>
    </source>
</evidence>
<dbReference type="Proteomes" id="UP001162734">
    <property type="component" value="Chromosome"/>
</dbReference>
<proteinExistence type="predicted"/>
<dbReference type="EMBL" id="AP025592">
    <property type="protein sequence ID" value="BDG07240.1"/>
    <property type="molecule type" value="Genomic_DNA"/>
</dbReference>
<reference evidence="3" key="1">
    <citation type="journal article" date="2022" name="Int. J. Syst. Evol. Microbiol.">
        <title>Anaeromyxobacter oryzae sp. nov., Anaeromyxobacter diazotrophicus sp. nov. and Anaeromyxobacter paludicola sp. nov., isolated from paddy soils.</title>
        <authorList>
            <person name="Itoh H."/>
            <person name="Xu Z."/>
            <person name="Mise K."/>
            <person name="Masuda Y."/>
            <person name="Ushijima N."/>
            <person name="Hayakawa C."/>
            <person name="Shiratori Y."/>
            <person name="Senoo K."/>
        </authorList>
    </citation>
    <scope>NUCLEOTIDE SEQUENCE [LARGE SCALE GENOMIC DNA]</scope>
    <source>
        <strain evidence="3">Red630</strain>
    </source>
</reference>
<name>A0ABM7X5Z5_9BACT</name>
<keyword evidence="1" id="KW-0175">Coiled coil</keyword>
<evidence type="ECO:0000313" key="2">
    <source>
        <dbReference type="EMBL" id="BDG07240.1"/>
    </source>
</evidence>
<accession>A0ABM7X5Z5</accession>
<sequence length="74" mass="8066">MGTDGSSRIEDRAEELRAEAQELQARLAERLEGLREQAGRADEVVRAFAREKPILAICCAAGLGFLLGRLAARI</sequence>
<feature type="coiled-coil region" evidence="1">
    <location>
        <begin position="6"/>
        <end position="37"/>
    </location>
</feature>
<gene>
    <name evidence="2" type="ORF">AMPC_03530</name>
</gene>
<evidence type="ECO:0008006" key="4">
    <source>
        <dbReference type="Google" id="ProtNLM"/>
    </source>
</evidence>
<keyword evidence="3" id="KW-1185">Reference proteome</keyword>
<protein>
    <recommendedName>
        <fullName evidence="4">DUF883 domain-containing protein</fullName>
    </recommendedName>
</protein>